<keyword evidence="5" id="KW-0902">Two-component regulatory system</keyword>
<keyword evidence="6" id="KW-0597">Phosphoprotein</keyword>
<dbReference type="PANTHER" id="PTHR24421:SF10">
    <property type="entry name" value="NITRATE_NITRITE SENSOR PROTEIN NARQ"/>
    <property type="match status" value="1"/>
</dbReference>
<keyword evidence="3" id="KW-0808">Transferase</keyword>
<dbReference type="SUPFAM" id="SSF52172">
    <property type="entry name" value="CheY-like"/>
    <property type="match status" value="1"/>
</dbReference>
<dbReference type="RefSeq" id="WP_129131697.1">
    <property type="nucleotide sequence ID" value="NZ_SDHW01000004.1"/>
</dbReference>
<dbReference type="InterPro" id="IPR050482">
    <property type="entry name" value="Sensor_HK_TwoCompSys"/>
</dbReference>
<dbReference type="GO" id="GO:0004673">
    <property type="term" value="F:protein histidine kinase activity"/>
    <property type="evidence" value="ECO:0007669"/>
    <property type="project" value="UniProtKB-EC"/>
</dbReference>
<evidence type="ECO:0000313" key="10">
    <source>
        <dbReference type="Proteomes" id="UP000290204"/>
    </source>
</evidence>
<keyword evidence="4" id="KW-0418">Kinase</keyword>
<accession>A0A4V1M7D8</accession>
<dbReference type="PANTHER" id="PTHR24421">
    <property type="entry name" value="NITRATE/NITRITE SENSOR PROTEIN NARX-RELATED"/>
    <property type="match status" value="1"/>
</dbReference>
<dbReference type="SUPFAM" id="SSF55874">
    <property type="entry name" value="ATPase domain of HSP90 chaperone/DNA topoisomerase II/histidine kinase"/>
    <property type="match status" value="1"/>
</dbReference>
<dbReference type="AlphaFoldDB" id="A0A4V1M7D8"/>
<dbReference type="OrthoDB" id="1118837at2"/>
<gene>
    <name evidence="9" type="ORF">ESA94_14770</name>
</gene>
<feature type="domain" description="Histidine kinase" evidence="7">
    <location>
        <begin position="150"/>
        <end position="342"/>
    </location>
</feature>
<dbReference type="Pfam" id="PF00072">
    <property type="entry name" value="Response_reg"/>
    <property type="match status" value="1"/>
</dbReference>
<dbReference type="PROSITE" id="PS50110">
    <property type="entry name" value="RESPONSE_REGULATORY"/>
    <property type="match status" value="1"/>
</dbReference>
<feature type="modified residue" description="4-aspartylphosphate" evidence="6">
    <location>
        <position position="55"/>
    </location>
</feature>
<proteinExistence type="predicted"/>
<evidence type="ECO:0000256" key="6">
    <source>
        <dbReference type="PROSITE-ProRule" id="PRU00169"/>
    </source>
</evidence>
<reference evidence="9 10" key="1">
    <citation type="submission" date="2019-01" db="EMBL/GenBank/DDBJ databases">
        <title>Lacibacter sp. strain TTM-7.</title>
        <authorList>
            <person name="Chen W.-M."/>
        </authorList>
    </citation>
    <scope>NUCLEOTIDE SEQUENCE [LARGE SCALE GENOMIC DNA]</scope>
    <source>
        <strain evidence="9 10">TTM-7</strain>
    </source>
</reference>
<evidence type="ECO:0000256" key="1">
    <source>
        <dbReference type="ARBA" id="ARBA00000085"/>
    </source>
</evidence>
<dbReference type="CDD" id="cd00156">
    <property type="entry name" value="REC"/>
    <property type="match status" value="1"/>
</dbReference>
<organism evidence="9 10">
    <name type="scientific">Lacibacter luteus</name>
    <dbReference type="NCBI Taxonomy" id="2508719"/>
    <lineage>
        <taxon>Bacteria</taxon>
        <taxon>Pseudomonadati</taxon>
        <taxon>Bacteroidota</taxon>
        <taxon>Chitinophagia</taxon>
        <taxon>Chitinophagales</taxon>
        <taxon>Chitinophagaceae</taxon>
        <taxon>Lacibacter</taxon>
    </lineage>
</organism>
<dbReference type="EC" id="2.7.13.3" evidence="2"/>
<evidence type="ECO:0000256" key="2">
    <source>
        <dbReference type="ARBA" id="ARBA00012438"/>
    </source>
</evidence>
<keyword evidence="10" id="KW-1185">Reference proteome</keyword>
<dbReference type="PROSITE" id="PS50109">
    <property type="entry name" value="HIS_KIN"/>
    <property type="match status" value="1"/>
</dbReference>
<dbReference type="InterPro" id="IPR005467">
    <property type="entry name" value="His_kinase_dom"/>
</dbReference>
<comment type="caution">
    <text evidence="9">The sequence shown here is derived from an EMBL/GenBank/DDBJ whole genome shotgun (WGS) entry which is preliminary data.</text>
</comment>
<evidence type="ECO:0000256" key="4">
    <source>
        <dbReference type="ARBA" id="ARBA00022777"/>
    </source>
</evidence>
<feature type="domain" description="Response regulatory" evidence="8">
    <location>
        <begin position="6"/>
        <end position="120"/>
    </location>
</feature>
<sequence>MAGNLKVLFVDDDDFSRAYYSKILELAGFGNVSLLENGSQLIDALQDKPDIIFLDYQLNDYNGSELLEKINQRSPETLTVILSSQQDVKISVELMNNGAFDYVVKSEQDVDKFKQIFERVTELQSPVLKSLGSLRYAYMAQKEKTKAQEAFASELHDSINPLLSISKLFLEMALNNPAKSGDYINESKEIITSAIEEVRNLTHQVFFNRQQAENLETQLGKFLHLLEKQSMILFDIRVDIQDLNNVLSPAEQNDFLMLFKEIVNNLIKYSETEKAEIKIEKDKHYLNLIVKDYGKGFDSSQISSGIGMNSITQRIHRLKGTYVLSSKPGEGCCWSINIPVNGLHSATFT</sequence>
<dbReference type="SMART" id="SM00448">
    <property type="entry name" value="REC"/>
    <property type="match status" value="1"/>
</dbReference>
<dbReference type="InterPro" id="IPR001789">
    <property type="entry name" value="Sig_transdc_resp-reg_receiver"/>
</dbReference>
<dbReference type="InterPro" id="IPR036890">
    <property type="entry name" value="HATPase_C_sf"/>
</dbReference>
<dbReference type="Gene3D" id="3.30.565.10">
    <property type="entry name" value="Histidine kinase-like ATPase, C-terminal domain"/>
    <property type="match status" value="1"/>
</dbReference>
<evidence type="ECO:0000313" key="9">
    <source>
        <dbReference type="EMBL" id="RXK59394.1"/>
    </source>
</evidence>
<evidence type="ECO:0000259" key="7">
    <source>
        <dbReference type="PROSITE" id="PS50109"/>
    </source>
</evidence>
<protein>
    <recommendedName>
        <fullName evidence="2">histidine kinase</fullName>
        <ecNumber evidence="2">2.7.13.3</ecNumber>
    </recommendedName>
</protein>
<evidence type="ECO:0000256" key="5">
    <source>
        <dbReference type="ARBA" id="ARBA00023012"/>
    </source>
</evidence>
<dbReference type="Gene3D" id="3.40.50.2300">
    <property type="match status" value="1"/>
</dbReference>
<dbReference type="InterPro" id="IPR011006">
    <property type="entry name" value="CheY-like_superfamily"/>
</dbReference>
<dbReference type="InterPro" id="IPR003594">
    <property type="entry name" value="HATPase_dom"/>
</dbReference>
<dbReference type="Pfam" id="PF02518">
    <property type="entry name" value="HATPase_c"/>
    <property type="match status" value="1"/>
</dbReference>
<dbReference type="GO" id="GO:0000160">
    <property type="term" value="P:phosphorelay signal transduction system"/>
    <property type="evidence" value="ECO:0007669"/>
    <property type="project" value="UniProtKB-KW"/>
</dbReference>
<evidence type="ECO:0000256" key="3">
    <source>
        <dbReference type="ARBA" id="ARBA00022679"/>
    </source>
</evidence>
<name>A0A4V1M7D8_9BACT</name>
<dbReference type="EMBL" id="SDHW01000004">
    <property type="protein sequence ID" value="RXK59394.1"/>
    <property type="molecule type" value="Genomic_DNA"/>
</dbReference>
<evidence type="ECO:0000259" key="8">
    <source>
        <dbReference type="PROSITE" id="PS50110"/>
    </source>
</evidence>
<dbReference type="Proteomes" id="UP000290204">
    <property type="component" value="Unassembled WGS sequence"/>
</dbReference>
<comment type="catalytic activity">
    <reaction evidence="1">
        <text>ATP + protein L-histidine = ADP + protein N-phospho-L-histidine.</text>
        <dbReference type="EC" id="2.7.13.3"/>
    </reaction>
</comment>